<dbReference type="Proteomes" id="UP000027361">
    <property type="component" value="Unassembled WGS sequence"/>
</dbReference>
<evidence type="ECO:0000313" key="3">
    <source>
        <dbReference type="Proteomes" id="UP000027361"/>
    </source>
</evidence>
<evidence type="ECO:0000313" key="2">
    <source>
        <dbReference type="EMBL" id="KDN37593.1"/>
    </source>
</evidence>
<dbReference type="EMBL" id="JMSN01000135">
    <property type="protein sequence ID" value="KDN37593.1"/>
    <property type="molecule type" value="Genomic_DNA"/>
</dbReference>
<gene>
    <name evidence="2" type="ORF">K437DRAFT_37199</name>
</gene>
<organism evidence="2 3">
    <name type="scientific">Tilletiaria anomala (strain ATCC 24038 / CBS 436.72 / UBC 951)</name>
    <dbReference type="NCBI Taxonomy" id="1037660"/>
    <lineage>
        <taxon>Eukaryota</taxon>
        <taxon>Fungi</taxon>
        <taxon>Dikarya</taxon>
        <taxon>Basidiomycota</taxon>
        <taxon>Ustilaginomycotina</taxon>
        <taxon>Exobasidiomycetes</taxon>
        <taxon>Georgefischeriales</taxon>
        <taxon>Tilletiariaceae</taxon>
        <taxon>Tilletiaria</taxon>
    </lineage>
</organism>
<feature type="region of interest" description="Disordered" evidence="1">
    <location>
        <begin position="259"/>
        <end position="290"/>
    </location>
</feature>
<protein>
    <submittedName>
        <fullName evidence="2">Uncharacterized protein</fullName>
    </submittedName>
</protein>
<sequence>MPRASELGDIMRSLPFSGFVSHARAALDPVERDLFQVDMETTMSSFDAFDRELERKLDEYYASCTLWDNDEETEYFFSTPLWEQQPKGLRNRDAPAKSNVAITAVARSNTQSTKGGIGGGRASRAPSAMSNRSATGKSIKAAPSVTGAGSASSVSAKRAATVNKGAVSARATALRPGSRIVANASTSVNGVRSTAAATATAYASVARRTTSTGAGAAPSKQAAAASMSVALSRTLGIQTPSSITSAARSGVRPPGVLRATKQQVRQPAPSATRAGPGASSKKRPPPLFDWRANEHDRLTEWTETTLAQMEAEVDARVVEL</sequence>
<name>A0A066VBA9_TILAU</name>
<dbReference type="HOGENOM" id="CLU_869292_0_0_1"/>
<dbReference type="RefSeq" id="XP_013240419.1">
    <property type="nucleotide sequence ID" value="XM_013384965.1"/>
</dbReference>
<evidence type="ECO:0000256" key="1">
    <source>
        <dbReference type="SAM" id="MobiDB-lite"/>
    </source>
</evidence>
<accession>A0A066VBA9</accession>
<dbReference type="GeneID" id="25267417"/>
<keyword evidence="3" id="KW-1185">Reference proteome</keyword>
<proteinExistence type="predicted"/>
<dbReference type="AlphaFoldDB" id="A0A066VBA9"/>
<feature type="compositionally biased region" description="Low complexity" evidence="1">
    <location>
        <begin position="141"/>
        <end position="161"/>
    </location>
</feature>
<dbReference type="InParanoid" id="A0A066VBA9"/>
<feature type="region of interest" description="Disordered" evidence="1">
    <location>
        <begin position="110"/>
        <end position="168"/>
    </location>
</feature>
<comment type="caution">
    <text evidence="2">The sequence shown here is derived from an EMBL/GenBank/DDBJ whole genome shotgun (WGS) entry which is preliminary data.</text>
</comment>
<reference evidence="2 3" key="1">
    <citation type="submission" date="2014-05" db="EMBL/GenBank/DDBJ databases">
        <title>Draft genome sequence of a rare smut relative, Tilletiaria anomala UBC 951.</title>
        <authorList>
            <consortium name="DOE Joint Genome Institute"/>
            <person name="Toome M."/>
            <person name="Kuo A."/>
            <person name="Henrissat B."/>
            <person name="Lipzen A."/>
            <person name="Tritt A."/>
            <person name="Yoshinaga Y."/>
            <person name="Zane M."/>
            <person name="Barry K."/>
            <person name="Grigoriev I.V."/>
            <person name="Spatafora J.W."/>
            <person name="Aimea M.C."/>
        </authorList>
    </citation>
    <scope>NUCLEOTIDE SEQUENCE [LARGE SCALE GENOMIC DNA]</scope>
    <source>
        <strain evidence="2 3">UBC 951</strain>
    </source>
</reference>